<dbReference type="AlphaFoldDB" id="A0A2X8W1N2"/>
<sequence>MLPEQCFRLRVMHRLTLTGQPAFLIISVIHRHPVPFADMADVCQPAAFVIPPPLCGFAIHGAVREAVCFVIVPVGDQPLILAADKFAGQIVVITLCAAVKAGFLYQPVEYIVTEGGVAAVFTGQADDPSGSIVFHTARQPALRGTDGLSPRIVLCPVSAAVRGNDGGQVTGDVVFIPRFMALRVFHGN</sequence>
<reference evidence="1 2" key="1">
    <citation type="submission" date="2018-06" db="EMBL/GenBank/DDBJ databases">
        <authorList>
            <consortium name="Pathogen Informatics"/>
            <person name="Doyle S."/>
        </authorList>
    </citation>
    <scope>NUCLEOTIDE SEQUENCE [LARGE SCALE GENOMIC DNA]</scope>
    <source>
        <strain evidence="1 2">VREC0535</strain>
    </source>
</reference>
<evidence type="ECO:0000313" key="1">
    <source>
        <dbReference type="EMBL" id="SQP91071.1"/>
    </source>
</evidence>
<organism evidence="1 2">
    <name type="scientific">Escherichia coli</name>
    <dbReference type="NCBI Taxonomy" id="562"/>
    <lineage>
        <taxon>Bacteria</taxon>
        <taxon>Pseudomonadati</taxon>
        <taxon>Pseudomonadota</taxon>
        <taxon>Gammaproteobacteria</taxon>
        <taxon>Enterobacterales</taxon>
        <taxon>Enterobacteriaceae</taxon>
        <taxon>Escherichia</taxon>
    </lineage>
</organism>
<protein>
    <submittedName>
        <fullName evidence="1">Uncharacterized protein</fullName>
    </submittedName>
</protein>
<gene>
    <name evidence="1" type="ORF">SAMEA3752557_05578</name>
</gene>
<dbReference type="EMBL" id="UCZA01000078">
    <property type="protein sequence ID" value="SQP91071.1"/>
    <property type="molecule type" value="Genomic_DNA"/>
</dbReference>
<dbReference type="Proteomes" id="UP000250671">
    <property type="component" value="Unassembled WGS sequence"/>
</dbReference>
<accession>A0A2X8W1N2</accession>
<evidence type="ECO:0000313" key="2">
    <source>
        <dbReference type="Proteomes" id="UP000250671"/>
    </source>
</evidence>
<proteinExistence type="predicted"/>
<name>A0A2X8W1N2_ECOLX</name>